<dbReference type="GO" id="GO:0016020">
    <property type="term" value="C:membrane"/>
    <property type="evidence" value="ECO:0007669"/>
    <property type="project" value="TreeGrafter"/>
</dbReference>
<dbReference type="InterPro" id="IPR022409">
    <property type="entry name" value="PKD/Chitinase_dom"/>
</dbReference>
<dbReference type="InterPro" id="IPR002859">
    <property type="entry name" value="PKD/REJ-like"/>
</dbReference>
<organism evidence="2 3">
    <name type="scientific">Paraferrimonas haliotis</name>
    <dbReference type="NCBI Taxonomy" id="2013866"/>
    <lineage>
        <taxon>Bacteria</taxon>
        <taxon>Pseudomonadati</taxon>
        <taxon>Pseudomonadota</taxon>
        <taxon>Gammaproteobacteria</taxon>
        <taxon>Alteromonadales</taxon>
        <taxon>Ferrimonadaceae</taxon>
        <taxon>Paraferrimonas</taxon>
    </lineage>
</organism>
<feature type="domain" description="PKD/Chitinase" evidence="1">
    <location>
        <begin position="323"/>
        <end position="413"/>
    </location>
</feature>
<gene>
    <name evidence="2" type="ORF">GCM10007894_09870</name>
</gene>
<feature type="domain" description="PKD/Chitinase" evidence="1">
    <location>
        <begin position="423"/>
        <end position="522"/>
    </location>
</feature>
<dbReference type="PANTHER" id="PTHR46182">
    <property type="entry name" value="FI19480P1"/>
    <property type="match status" value="1"/>
</dbReference>
<comment type="caution">
    <text evidence="2">The sequence shown here is derived from an EMBL/GenBank/DDBJ whole genome shotgun (WGS) entry which is preliminary data.</text>
</comment>
<dbReference type="GO" id="GO:0031410">
    <property type="term" value="C:cytoplasmic vesicle"/>
    <property type="evidence" value="ECO:0007669"/>
    <property type="project" value="TreeGrafter"/>
</dbReference>
<dbReference type="InterPro" id="IPR035986">
    <property type="entry name" value="PKD_dom_sf"/>
</dbReference>
<dbReference type="SMART" id="SM00089">
    <property type="entry name" value="PKD"/>
    <property type="match status" value="5"/>
</dbReference>
<protein>
    <recommendedName>
        <fullName evidence="1">PKD/Chitinase domain-containing protein</fullName>
    </recommendedName>
</protein>
<evidence type="ECO:0000313" key="3">
    <source>
        <dbReference type="Proteomes" id="UP001157439"/>
    </source>
</evidence>
<dbReference type="Proteomes" id="UP001157439">
    <property type="component" value="Unassembled WGS sequence"/>
</dbReference>
<proteinExistence type="predicted"/>
<evidence type="ECO:0000259" key="1">
    <source>
        <dbReference type="SMART" id="SM00089"/>
    </source>
</evidence>
<dbReference type="Pfam" id="PF22352">
    <property type="entry name" value="K319L-like_PKD"/>
    <property type="match status" value="3"/>
</dbReference>
<dbReference type="InterPro" id="IPR013783">
    <property type="entry name" value="Ig-like_fold"/>
</dbReference>
<keyword evidence="3" id="KW-1185">Reference proteome</keyword>
<feature type="domain" description="PKD/Chitinase" evidence="1">
    <location>
        <begin position="529"/>
        <end position="616"/>
    </location>
</feature>
<dbReference type="PROSITE" id="PS51257">
    <property type="entry name" value="PROKAR_LIPOPROTEIN"/>
    <property type="match status" value="1"/>
</dbReference>
<dbReference type="EMBL" id="BSPO01000002">
    <property type="protein sequence ID" value="GLS83010.1"/>
    <property type="molecule type" value="Genomic_DNA"/>
</dbReference>
<dbReference type="RefSeq" id="WP_095499956.1">
    <property type="nucleotide sequence ID" value="NZ_BSPO01000002.1"/>
</dbReference>
<dbReference type="InterPro" id="IPR029865">
    <property type="entry name" value="KIAA0319-like"/>
</dbReference>
<reference evidence="2 3" key="1">
    <citation type="journal article" date="2014" name="Int. J. Syst. Evol. Microbiol.">
        <title>Complete genome sequence of Corynebacterium casei LMG S-19264T (=DSM 44701T), isolated from a smear-ripened cheese.</title>
        <authorList>
            <consortium name="US DOE Joint Genome Institute (JGI-PGF)"/>
            <person name="Walter F."/>
            <person name="Albersmeier A."/>
            <person name="Kalinowski J."/>
            <person name="Ruckert C."/>
        </authorList>
    </citation>
    <scope>NUCLEOTIDE SEQUENCE [LARGE SCALE GENOMIC DNA]</scope>
    <source>
        <strain evidence="2 3">NBRC 112785</strain>
    </source>
</reference>
<dbReference type="SUPFAM" id="SSF49299">
    <property type="entry name" value="PKD domain"/>
    <property type="match status" value="4"/>
</dbReference>
<dbReference type="PANTHER" id="PTHR46182:SF2">
    <property type="entry name" value="FI19480P1"/>
    <property type="match status" value="1"/>
</dbReference>
<name>A0AA37TP09_9GAMM</name>
<dbReference type="Gene3D" id="2.60.40.10">
    <property type="entry name" value="Immunoglobulins"/>
    <property type="match status" value="6"/>
</dbReference>
<dbReference type="AlphaFoldDB" id="A0AA37TP09"/>
<evidence type="ECO:0000313" key="2">
    <source>
        <dbReference type="EMBL" id="GLS83010.1"/>
    </source>
</evidence>
<accession>A0AA37TP09</accession>
<feature type="domain" description="PKD/Chitinase" evidence="1">
    <location>
        <begin position="231"/>
        <end position="316"/>
    </location>
</feature>
<dbReference type="Pfam" id="PF02010">
    <property type="entry name" value="REJ"/>
    <property type="match status" value="1"/>
</dbReference>
<sequence>MNIEISRKAKAAAMFVLMSLAVGCNSDDVKEELGIPTANAGDDAQYYIKDTIMLDGSASNSSDGEQTLIYDWRVLTQPDGSDVQIQDADMQMASFKADKPGVYVVELLVKEDGLDSLPDVVEIRVTGIFASAGTNQSVKVGEAIVLDGSHSTDASRSASLSYQWVVDNKPDNSQSAIQNADQMTASFVPDVAGAYSFELTVSDSAGDSARAEIVASVAMADTNSAPIAHAGSDINVLVGQVAQLDASASNDPDSMDNLTYQWSEISAPDGSIATISSATGIVPTFTPDVAGVYVFELVVNDGTVDSTADQVSILAKDMDHAPVAQISAPANAPLGANPIQLDGSASSDPDGDALSYSWHLRPPAGSALNSVLPNDPAVSFIPDVAGQYVVELIVNDGQKDSAHSTATINIAANPPAMVNNPPSAVVPVNFSIAQGMTVVLDGTRSSDPDAQPITFSWSFVSKPSGSSATFADNPPANPKASYVNLSSVTFVGDVPGDYKVKLTVSDGELSDSTQMVVSVNPVNTNTQPVANAGDDKLNVVTGSAVHIASASTDADGDTLTYQWSLKSKPNSSTATVTSTANAFDFTPDVEGQYVIELVVNDGQVDSAPDTVVIGAKAPVNAPSKQQQLMGLGLDAADAAYLAQNHPQEVDFVLNNNDRLFKNVPELKDSWFKAPTDPIAGRFNNPTNWSEATKTRFKKMYGRIVFGANTQEFQQSFDRHANLLDQKFAIDASSPAFPGVAFPGSFAQFKSYVNQYIETEKDFSFVLSSDRTGFAYGVIGLNLAVEENMVSANSEINGFAPLVFHELTHSFGYLHLGNDEQTTFLPNNIPYFVQIILGREAGNIPKFWCNKYGIETACRPETAADKQRPPTEQFLKETGVTRVTGDPNSVLTHLFGSPTP</sequence>
<feature type="domain" description="PKD/Chitinase" evidence="1">
    <location>
        <begin position="129"/>
        <end position="218"/>
    </location>
</feature>